<reference evidence="3 4" key="1">
    <citation type="submission" date="2018-08" db="EMBL/GenBank/DDBJ databases">
        <title>Sequencing the genomes of 1000 actinobacteria strains.</title>
        <authorList>
            <person name="Klenk H.-P."/>
        </authorList>
    </citation>
    <scope>NUCLEOTIDE SEQUENCE [LARGE SCALE GENOMIC DNA]</scope>
    <source>
        <strain evidence="3 4">DSM 43927</strain>
    </source>
</reference>
<dbReference type="AlphaFoldDB" id="A0A3D9SYI8"/>
<evidence type="ECO:0000313" key="3">
    <source>
        <dbReference type="EMBL" id="REE98055.1"/>
    </source>
</evidence>
<keyword evidence="1" id="KW-0378">Hydrolase</keyword>
<dbReference type="InterPro" id="IPR000868">
    <property type="entry name" value="Isochorismatase-like_dom"/>
</dbReference>
<dbReference type="OrthoDB" id="9814140at2"/>
<organism evidence="3 4">
    <name type="scientific">Thermomonospora umbrina</name>
    <dbReference type="NCBI Taxonomy" id="111806"/>
    <lineage>
        <taxon>Bacteria</taxon>
        <taxon>Bacillati</taxon>
        <taxon>Actinomycetota</taxon>
        <taxon>Actinomycetes</taxon>
        <taxon>Streptosporangiales</taxon>
        <taxon>Thermomonosporaceae</taxon>
        <taxon>Thermomonospora</taxon>
    </lineage>
</organism>
<dbReference type="CDD" id="cd00431">
    <property type="entry name" value="cysteine_hydrolases"/>
    <property type="match status" value="1"/>
</dbReference>
<comment type="caution">
    <text evidence="3">The sequence shown here is derived from an EMBL/GenBank/DDBJ whole genome shotgun (WGS) entry which is preliminary data.</text>
</comment>
<dbReference type="RefSeq" id="WP_116023556.1">
    <property type="nucleotide sequence ID" value="NZ_QTTT01000001.1"/>
</dbReference>
<protein>
    <submittedName>
        <fullName evidence="3">Nicotinamidase-related amidase</fullName>
    </submittedName>
</protein>
<dbReference type="InterPro" id="IPR050272">
    <property type="entry name" value="Isochorismatase-like_hydrls"/>
</dbReference>
<dbReference type="Proteomes" id="UP000256661">
    <property type="component" value="Unassembled WGS sequence"/>
</dbReference>
<dbReference type="GO" id="GO:0016787">
    <property type="term" value="F:hydrolase activity"/>
    <property type="evidence" value="ECO:0007669"/>
    <property type="project" value="UniProtKB-KW"/>
</dbReference>
<evidence type="ECO:0000256" key="1">
    <source>
        <dbReference type="ARBA" id="ARBA00022801"/>
    </source>
</evidence>
<name>A0A3D9SYI8_9ACTN</name>
<feature type="domain" description="Isochorismatase-like" evidence="2">
    <location>
        <begin position="11"/>
        <end position="167"/>
    </location>
</feature>
<dbReference type="PANTHER" id="PTHR43540">
    <property type="entry name" value="PEROXYUREIDOACRYLATE/UREIDOACRYLATE AMIDOHYDROLASE-RELATED"/>
    <property type="match status" value="1"/>
</dbReference>
<proteinExistence type="predicted"/>
<dbReference type="InterPro" id="IPR036380">
    <property type="entry name" value="Isochorismatase-like_sf"/>
</dbReference>
<gene>
    <name evidence="3" type="ORF">DFJ69_3535</name>
</gene>
<dbReference type="PANTHER" id="PTHR43540:SF7">
    <property type="entry name" value="ISOCHORISMATASE FAMILY PROTEIN YECD"/>
    <property type="match status" value="1"/>
</dbReference>
<keyword evidence="4" id="KW-1185">Reference proteome</keyword>
<sequence>MTEIVIDPSRSALVAIDLQLRIVGRHAEPHTGADVVRRSAQLAEAFRRTGALVVVVKREWPQDPQPAGSELVDEIAPRDDDLLVTRRGDDAFLDTDLSELLPGRGIETLVITGIDTAAVETTARTAREAGHRLFLPHDATAGENGDAHRLAVQGTLPELGTVCTTDDVLAALTP</sequence>
<evidence type="ECO:0000259" key="2">
    <source>
        <dbReference type="Pfam" id="PF00857"/>
    </source>
</evidence>
<evidence type="ECO:0000313" key="4">
    <source>
        <dbReference type="Proteomes" id="UP000256661"/>
    </source>
</evidence>
<dbReference type="SUPFAM" id="SSF52499">
    <property type="entry name" value="Isochorismatase-like hydrolases"/>
    <property type="match status" value="1"/>
</dbReference>
<dbReference type="Gene3D" id="3.40.50.850">
    <property type="entry name" value="Isochorismatase-like"/>
    <property type="match status" value="1"/>
</dbReference>
<accession>A0A3D9SYI8</accession>
<dbReference type="Pfam" id="PF00857">
    <property type="entry name" value="Isochorismatase"/>
    <property type="match status" value="1"/>
</dbReference>
<dbReference type="EMBL" id="QTTT01000001">
    <property type="protein sequence ID" value="REE98055.1"/>
    <property type="molecule type" value="Genomic_DNA"/>
</dbReference>